<dbReference type="Proteomes" id="UP000244940">
    <property type="component" value="Unassembled WGS sequence"/>
</dbReference>
<keyword evidence="1" id="KW-0732">Signal</keyword>
<evidence type="ECO:0000313" key="2">
    <source>
        <dbReference type="EMBL" id="PWE27636.1"/>
    </source>
</evidence>
<protein>
    <submittedName>
        <fullName evidence="2">Uncharacterized protein</fullName>
    </submittedName>
</protein>
<name>A0A2U2C6W4_9RHOB</name>
<keyword evidence="3" id="KW-1185">Reference proteome</keyword>
<sequence length="213" mass="22365">MIRKESFMNPLSLALSILLYGASTPALAQITITPPPEVSALMAACTPTEAQPDAIVAGLRGRGWSEPDTAGRRPALTALTAAHLWSFLPDHPAEAQIGLLGQLTDAVEGALQENGAFLTLGNEQALILWDGESLSCLWAGPETGTVDTLAVQLGGPFPESPSTVTRRLSQRVEAGGRNWRRQMAVARTPAEALPPDVAGAAAIDAARLDRSPE</sequence>
<proteinExistence type="predicted"/>
<evidence type="ECO:0000256" key="1">
    <source>
        <dbReference type="SAM" id="SignalP"/>
    </source>
</evidence>
<evidence type="ECO:0000313" key="3">
    <source>
        <dbReference type="Proteomes" id="UP000244940"/>
    </source>
</evidence>
<dbReference type="EMBL" id="QEYD01000010">
    <property type="protein sequence ID" value="PWE27636.1"/>
    <property type="molecule type" value="Genomic_DNA"/>
</dbReference>
<dbReference type="AlphaFoldDB" id="A0A2U2C6W4"/>
<accession>A0A2U2C6W4</accession>
<feature type="signal peptide" evidence="1">
    <location>
        <begin position="1"/>
        <end position="28"/>
    </location>
</feature>
<gene>
    <name evidence="2" type="ORF">C4N9_16510</name>
</gene>
<organism evidence="2 3">
    <name type="scientific">Pararhodobacter marinus</name>
    <dbReference type="NCBI Taxonomy" id="2184063"/>
    <lineage>
        <taxon>Bacteria</taxon>
        <taxon>Pseudomonadati</taxon>
        <taxon>Pseudomonadota</taxon>
        <taxon>Alphaproteobacteria</taxon>
        <taxon>Rhodobacterales</taxon>
        <taxon>Paracoccaceae</taxon>
        <taxon>Pararhodobacter</taxon>
    </lineage>
</organism>
<reference evidence="2 3" key="1">
    <citation type="submission" date="2018-05" db="EMBL/GenBank/DDBJ databases">
        <title>Pararhodobacter marina sp. nov., isolated from deep-sea water of the Indian Ocean.</title>
        <authorList>
            <person name="Lai Q.Sr."/>
            <person name="Liu X."/>
            <person name="Shao Z."/>
        </authorList>
    </citation>
    <scope>NUCLEOTIDE SEQUENCE [LARGE SCALE GENOMIC DNA]</scope>
    <source>
        <strain evidence="2 3">CIC4N-9</strain>
    </source>
</reference>
<feature type="chain" id="PRO_5015514723" evidence="1">
    <location>
        <begin position="29"/>
        <end position="213"/>
    </location>
</feature>
<comment type="caution">
    <text evidence="2">The sequence shown here is derived from an EMBL/GenBank/DDBJ whole genome shotgun (WGS) entry which is preliminary data.</text>
</comment>